<dbReference type="PROSITE" id="PS00028">
    <property type="entry name" value="ZINC_FINGER_C2H2_1"/>
    <property type="match status" value="1"/>
</dbReference>
<feature type="domain" description="C2H2-type" evidence="2">
    <location>
        <begin position="5"/>
        <end position="32"/>
    </location>
</feature>
<gene>
    <name evidence="3" type="ORF">BKA55DRAFT_146933</name>
</gene>
<dbReference type="EMBL" id="JAGMUX010000019">
    <property type="protein sequence ID" value="KAH7232240.1"/>
    <property type="molecule type" value="Genomic_DNA"/>
</dbReference>
<organism evidence="3 4">
    <name type="scientific">Fusarium redolens</name>
    <dbReference type="NCBI Taxonomy" id="48865"/>
    <lineage>
        <taxon>Eukaryota</taxon>
        <taxon>Fungi</taxon>
        <taxon>Dikarya</taxon>
        <taxon>Ascomycota</taxon>
        <taxon>Pezizomycotina</taxon>
        <taxon>Sordariomycetes</taxon>
        <taxon>Hypocreomycetidae</taxon>
        <taxon>Hypocreales</taxon>
        <taxon>Nectriaceae</taxon>
        <taxon>Fusarium</taxon>
        <taxon>Fusarium redolens species complex</taxon>
    </lineage>
</organism>
<evidence type="ECO:0000313" key="3">
    <source>
        <dbReference type="EMBL" id="KAH7232240.1"/>
    </source>
</evidence>
<name>A0A9P9G321_FUSRE</name>
<accession>A0A9P9G321</accession>
<dbReference type="PROSITE" id="PS50157">
    <property type="entry name" value="ZINC_FINGER_C2H2_2"/>
    <property type="match status" value="1"/>
</dbReference>
<keyword evidence="1" id="KW-0863">Zinc-finger</keyword>
<evidence type="ECO:0000313" key="4">
    <source>
        <dbReference type="Proteomes" id="UP000720189"/>
    </source>
</evidence>
<evidence type="ECO:0000256" key="1">
    <source>
        <dbReference type="PROSITE-ProRule" id="PRU00042"/>
    </source>
</evidence>
<dbReference type="RefSeq" id="XP_046043900.1">
    <property type="nucleotide sequence ID" value="XM_046184923.1"/>
</dbReference>
<dbReference type="GeneID" id="70214877"/>
<evidence type="ECO:0000259" key="2">
    <source>
        <dbReference type="PROSITE" id="PS50157"/>
    </source>
</evidence>
<keyword evidence="1" id="KW-0479">Metal-binding</keyword>
<keyword evidence="1" id="KW-0862">Zinc</keyword>
<dbReference type="Gene3D" id="3.30.160.60">
    <property type="entry name" value="Classic Zinc Finger"/>
    <property type="match status" value="1"/>
</dbReference>
<dbReference type="GO" id="GO:0008270">
    <property type="term" value="F:zinc ion binding"/>
    <property type="evidence" value="ECO:0007669"/>
    <property type="project" value="UniProtKB-KW"/>
</dbReference>
<reference evidence="3" key="1">
    <citation type="journal article" date="2021" name="Nat. Commun.">
        <title>Genetic determinants of endophytism in the Arabidopsis root mycobiome.</title>
        <authorList>
            <person name="Mesny F."/>
            <person name="Miyauchi S."/>
            <person name="Thiergart T."/>
            <person name="Pickel B."/>
            <person name="Atanasova L."/>
            <person name="Karlsson M."/>
            <person name="Huettel B."/>
            <person name="Barry K.W."/>
            <person name="Haridas S."/>
            <person name="Chen C."/>
            <person name="Bauer D."/>
            <person name="Andreopoulos W."/>
            <person name="Pangilinan J."/>
            <person name="LaButti K."/>
            <person name="Riley R."/>
            <person name="Lipzen A."/>
            <person name="Clum A."/>
            <person name="Drula E."/>
            <person name="Henrissat B."/>
            <person name="Kohler A."/>
            <person name="Grigoriev I.V."/>
            <person name="Martin F.M."/>
            <person name="Hacquard S."/>
        </authorList>
    </citation>
    <scope>NUCLEOTIDE SEQUENCE</scope>
    <source>
        <strain evidence="3">MPI-CAGE-AT-0023</strain>
    </source>
</reference>
<dbReference type="Pfam" id="PF12874">
    <property type="entry name" value="zf-met"/>
    <property type="match status" value="1"/>
</dbReference>
<protein>
    <recommendedName>
        <fullName evidence="2">C2H2-type domain-containing protein</fullName>
    </recommendedName>
</protein>
<proteinExistence type="predicted"/>
<dbReference type="SUPFAM" id="SSF57667">
    <property type="entry name" value="beta-beta-alpha zinc fingers"/>
    <property type="match status" value="1"/>
</dbReference>
<dbReference type="InterPro" id="IPR013087">
    <property type="entry name" value="Znf_C2H2_type"/>
</dbReference>
<sequence length="69" mass="7889">MDKHNICIVCRRSFQTAQNLKMHKLTHAERTIECAGCDRMFVTESAMLLHLETGTCASIADRYYVLRVG</sequence>
<dbReference type="OrthoDB" id="6105938at2759"/>
<dbReference type="InterPro" id="IPR036236">
    <property type="entry name" value="Znf_C2H2_sf"/>
</dbReference>
<comment type="caution">
    <text evidence="3">The sequence shown here is derived from an EMBL/GenBank/DDBJ whole genome shotgun (WGS) entry which is preliminary data.</text>
</comment>
<dbReference type="AlphaFoldDB" id="A0A9P9G321"/>
<keyword evidence="4" id="KW-1185">Reference proteome</keyword>
<dbReference type="Proteomes" id="UP000720189">
    <property type="component" value="Unassembled WGS sequence"/>
</dbReference>